<keyword evidence="3" id="KW-1185">Reference proteome</keyword>
<organism evidence="2 3">
    <name type="scientific">Granulicella sibirica</name>
    <dbReference type="NCBI Taxonomy" id="2479048"/>
    <lineage>
        <taxon>Bacteria</taxon>
        <taxon>Pseudomonadati</taxon>
        <taxon>Acidobacteriota</taxon>
        <taxon>Terriglobia</taxon>
        <taxon>Terriglobales</taxon>
        <taxon>Acidobacteriaceae</taxon>
        <taxon>Granulicella</taxon>
    </lineage>
</organism>
<sequence>MAKELARRTAGLAVRPGSALKKAAKKSPGKKAAKKSPGKKAAKKAPGKKSPGKKSAKHTAGDPRHLEQGSGPALEHAFHHLQRASAVISLLEQESGGDLRMLLEEGIKSYRVATDSEPSNALDLLRAAEHLSMAGLYAARISHRLDATPPPPEELERLLRKAAHHLDSLELPDLEGFEARLPAMAEELLNRAEAALDHDPHLSWELAMAAESLCAALEA</sequence>
<dbReference type="EMBL" id="RDSM01000003">
    <property type="protein sequence ID" value="RXH55174.1"/>
    <property type="molecule type" value="Genomic_DNA"/>
</dbReference>
<feature type="compositionally biased region" description="Basic residues" evidence="1">
    <location>
        <begin position="22"/>
        <end position="57"/>
    </location>
</feature>
<protein>
    <submittedName>
        <fullName evidence="2">Uncharacterized protein</fullName>
    </submittedName>
</protein>
<dbReference type="Proteomes" id="UP000289437">
    <property type="component" value="Unassembled WGS sequence"/>
</dbReference>
<evidence type="ECO:0000313" key="3">
    <source>
        <dbReference type="Proteomes" id="UP000289437"/>
    </source>
</evidence>
<reference evidence="3" key="2">
    <citation type="submission" date="2019-02" db="EMBL/GenBank/DDBJ databases">
        <title>Granulicella sibirica sp. nov., a psychrotolerant acidobacterium isolated from an organic soil layer in forested tundra, West Siberia.</title>
        <authorList>
            <person name="Oshkin I.Y."/>
            <person name="Kulichevskaya I.S."/>
            <person name="Rijpstra W.I.C."/>
            <person name="Sinninghe Damste J.S."/>
            <person name="Rakitin A.L."/>
            <person name="Ravin N.V."/>
            <person name="Dedysh S.N."/>
        </authorList>
    </citation>
    <scope>NUCLEOTIDE SEQUENCE [LARGE SCALE GENOMIC DNA]</scope>
    <source>
        <strain evidence="3">AF10</strain>
    </source>
</reference>
<name>A0A4V1L5B4_9BACT</name>
<gene>
    <name evidence="2" type="ORF">GRAN_4278</name>
</gene>
<feature type="region of interest" description="Disordered" evidence="1">
    <location>
        <begin position="1"/>
        <end position="70"/>
    </location>
</feature>
<reference evidence="2 3" key="1">
    <citation type="submission" date="2018-11" db="EMBL/GenBank/DDBJ databases">
        <authorList>
            <person name="Mardanov A.V."/>
            <person name="Ravin N.V."/>
            <person name="Dedysh S.N."/>
        </authorList>
    </citation>
    <scope>NUCLEOTIDE SEQUENCE [LARGE SCALE GENOMIC DNA]</scope>
    <source>
        <strain evidence="2 3">AF10</strain>
    </source>
</reference>
<dbReference type="RefSeq" id="WP_192898042.1">
    <property type="nucleotide sequence ID" value="NZ_RDSM01000003.1"/>
</dbReference>
<evidence type="ECO:0000256" key="1">
    <source>
        <dbReference type="SAM" id="MobiDB-lite"/>
    </source>
</evidence>
<evidence type="ECO:0000313" key="2">
    <source>
        <dbReference type="EMBL" id="RXH55174.1"/>
    </source>
</evidence>
<proteinExistence type="predicted"/>
<dbReference type="AlphaFoldDB" id="A0A4V1L5B4"/>
<comment type="caution">
    <text evidence="2">The sequence shown here is derived from an EMBL/GenBank/DDBJ whole genome shotgun (WGS) entry which is preliminary data.</text>
</comment>
<accession>A0A4V1L5B4</accession>